<dbReference type="PROSITE" id="PS51444">
    <property type="entry name" value="FH2"/>
    <property type="match status" value="1"/>
</dbReference>
<dbReference type="InterPro" id="IPR042201">
    <property type="entry name" value="FH2_Formin_sf"/>
</dbReference>
<evidence type="ECO:0000256" key="1">
    <source>
        <dbReference type="SAM" id="Coils"/>
    </source>
</evidence>
<feature type="domain" description="FH2" evidence="4">
    <location>
        <begin position="1351"/>
        <end position="1777"/>
    </location>
</feature>
<feature type="region of interest" description="Disordered" evidence="2">
    <location>
        <begin position="673"/>
        <end position="697"/>
    </location>
</feature>
<organism evidence="5 6">
    <name type="scientific">Anaeramoeba flamelloides</name>
    <dbReference type="NCBI Taxonomy" id="1746091"/>
    <lineage>
        <taxon>Eukaryota</taxon>
        <taxon>Metamonada</taxon>
        <taxon>Anaeramoebidae</taxon>
        <taxon>Anaeramoeba</taxon>
    </lineage>
</organism>
<dbReference type="Pfam" id="PF02181">
    <property type="entry name" value="FH2"/>
    <property type="match status" value="1"/>
</dbReference>
<feature type="compositionally biased region" description="Basic and acidic residues" evidence="2">
    <location>
        <begin position="681"/>
        <end position="697"/>
    </location>
</feature>
<dbReference type="PANTHER" id="PTHR46345:SF8">
    <property type="entry name" value="FORMIN 3, ISOFORM B"/>
    <property type="match status" value="1"/>
</dbReference>
<evidence type="ECO:0000259" key="4">
    <source>
        <dbReference type="PROSITE" id="PS51444"/>
    </source>
</evidence>
<comment type="caution">
    <text evidence="5">The sequence shown here is derived from an EMBL/GenBank/DDBJ whole genome shotgun (WGS) entry which is preliminary data.</text>
</comment>
<proteinExistence type="predicted"/>
<dbReference type="InterPro" id="IPR010472">
    <property type="entry name" value="FH3_dom"/>
</dbReference>
<sequence>MSRFKKLFKKNKEEKFGTYIETSTLEPIPPENELFGMFERLMTELGITNIKKQTMRKMTNKRKWLLLCQHKSKEELRRLREESDQKTPQSFYNKLRDQQDYQIISELRAALSSNPLSWLNEFLMIQGLQLVCKTLTDLTKNKDMNNQKPNQIMLELELIKCCKALMNNKIGLNSFLSNFDHVKSLVFCLETENWRYLTTLIELLAVINIVPPNGHKYILKSLDVLQEKTNLISRFSILIQHLVRSINDRSSIDFKISCIMFINTIVNTSQDINYRIQLRKEFAILGIRRILNKFESDKFPDLQTQINLFLNEWKSDENESGEIIQDIPQRDENDPVDIFKYLSKNMIKSKYKSQFNRILNKLCDASYDNTIGLWGTLDVVINRIINDSVNNNSSSSSSSGSNKLNKKIIDLENYILKQSKELIELDSNLGSIIKAATIKMKEFFTLIENSKNDILQLKKEKLNKQNDNNKKKEEPKNELTNNEEIKLLENEIENLKQECIELKKDQEEDLKVNKIKNDENTKEYILELNEKIDIANKEIERLLDILKSLEKDTITYQETIVALTTEYRLLNEEYEDLEDLMIEMIESGKYSEPEINSEEIEKKKKEKIENFRKEFENLISNIDNVFQNYETFQEKISLEKKKQNEIINKFKKIEENINNNSVFYELQEENEILNEGNTNEKQNKNEKENEKEKEKEKEIEIEKLSPNQEKMKNLIQQIEKYSHDYQAYQRVISTTKKKYEKDLLNLKTKVETKESGVNLLDQQFQNKITKIEKKKQLKIKQIEENFENDREELLNEIKNLTNQISNLKTDIKGYELNIDLLHQSYQEEILEMVSEDQNQTIGNNEILLQKLKTETKYKKKSIDDYEEKIKNQQLISNQKIESLRKDMNKKEKELNEIEKQIQLLIKNSQIYIEDSDQYQFAISQIKLGYEEDIEDLKTEIEFKKRKINNFSSLNNINNSDDDNNKEIDEKELIMKNENNELNIIDNQLKINKLKEDNLAYKRTINIFEKKIEQMNKKLNYLKNSNDELIKIIDNVKKIENNLELELRKQISSYKSQISNLSISKTLSRREITSNTNENKEDINENNQANNLIEKLQNQIKKLSNSLANERSMNTISLHTIKNRYQTIYNKVGNNIKSVEQQIEEIKNDILNERKQFQIHLSDLNRKNQNLKQKENNKLLLEKSYQIRIGNMQKQLQNYFDLNKSNQNEIEQLKQSQQQRTISTIRKNIRNSKKEPNKKISGTGRSVPNRGFLAQKRDFEKTIENLKKENTELKKQLTKENQKTKKNLEQEFVNELFNSEMKLLPRILKNTIDNNNKDNDDDDDDDDDDDGNNDDDEIKNENENLINKDNVNVNVQLSKSKMKTFNWDKLNKNRTKKTIWSGIAGNENKIQINFEELENDFKINNYQNNDNQQNKDKNKSLNNSSYYNSNEEDQILIKIINQERTKNIAIMLSKIKYSNFTIKNAIVKFDDQILAIENLKELLKNSPTENELNSLREFSGIIPTRIAKAEQFFLEIMDIPRFSNRIDSWLCIRTFNENYEMVNKMTEDVMSACNELKDSKLFFQILKNCLQIGNYLNGGTFRGAAYGFKLNSLLKLINIKSDQGSLNNENENQNENKSKNLIKNENLLNYLVNLFKRQNPENCNLLKELSHIRDASRCSIKLLQDKLNQINSGLNIIHSELQDYTLDDEYGKIFKEKFGNFLIKAIKDQKIITEKFSKMKNVFKKTCFYFGEKYQSDPSIFFSSIAEFLIKFQRIFNTSNVSQSSSKFIQSQQGRGIVDGLIQTLKSGTSFKQDQNF</sequence>
<dbReference type="Pfam" id="PF06371">
    <property type="entry name" value="Drf_GBD"/>
    <property type="match status" value="1"/>
</dbReference>
<dbReference type="EMBL" id="JAOAOG010000122">
    <property type="protein sequence ID" value="KAJ6247738.1"/>
    <property type="molecule type" value="Genomic_DNA"/>
</dbReference>
<reference evidence="5" key="1">
    <citation type="submission" date="2022-08" db="EMBL/GenBank/DDBJ databases">
        <title>Novel sulfate-reducing endosymbionts in the free-living metamonad Anaeramoeba.</title>
        <authorList>
            <person name="Jerlstrom-Hultqvist J."/>
            <person name="Cepicka I."/>
            <person name="Gallot-Lavallee L."/>
            <person name="Salas-Leiva D."/>
            <person name="Curtis B.A."/>
            <person name="Zahonova K."/>
            <person name="Pipaliya S."/>
            <person name="Dacks J."/>
            <person name="Roger A.J."/>
        </authorList>
    </citation>
    <scope>NUCLEOTIDE SEQUENCE</scope>
    <source>
        <strain evidence="5">Schooner1</strain>
    </source>
</reference>
<dbReference type="Gene3D" id="1.25.10.10">
    <property type="entry name" value="Leucine-rich Repeat Variant"/>
    <property type="match status" value="1"/>
</dbReference>
<keyword evidence="1" id="KW-0175">Coiled coil</keyword>
<evidence type="ECO:0000259" key="3">
    <source>
        <dbReference type="PROSITE" id="PS51232"/>
    </source>
</evidence>
<dbReference type="SUPFAM" id="SSF101447">
    <property type="entry name" value="Formin homology 2 domain (FH2 domain)"/>
    <property type="match status" value="1"/>
</dbReference>
<dbReference type="InterPro" id="IPR014768">
    <property type="entry name" value="GBD/FH3_dom"/>
</dbReference>
<dbReference type="InterPro" id="IPR010473">
    <property type="entry name" value="GTPase-bd"/>
</dbReference>
<feature type="coiled-coil region" evidence="1">
    <location>
        <begin position="848"/>
        <end position="1041"/>
    </location>
</feature>
<keyword evidence="6" id="KW-1185">Reference proteome</keyword>
<feature type="region of interest" description="Disordered" evidence="2">
    <location>
        <begin position="1228"/>
        <end position="1248"/>
    </location>
</feature>
<dbReference type="PANTHER" id="PTHR46345">
    <property type="entry name" value="INVERTED FORMIN-2"/>
    <property type="match status" value="1"/>
</dbReference>
<dbReference type="Proteomes" id="UP001150062">
    <property type="component" value="Unassembled WGS sequence"/>
</dbReference>
<dbReference type="Pfam" id="PF06367">
    <property type="entry name" value="Drf_FH3"/>
    <property type="match status" value="1"/>
</dbReference>
<protein>
    <submittedName>
        <fullName evidence="5">Protein diaphanous</fullName>
    </submittedName>
</protein>
<feature type="coiled-coil region" evidence="1">
    <location>
        <begin position="447"/>
        <end position="628"/>
    </location>
</feature>
<accession>A0ABQ8YT08</accession>
<dbReference type="InterPro" id="IPR016024">
    <property type="entry name" value="ARM-type_fold"/>
</dbReference>
<evidence type="ECO:0000256" key="2">
    <source>
        <dbReference type="SAM" id="MobiDB-lite"/>
    </source>
</evidence>
<dbReference type="SMART" id="SM01139">
    <property type="entry name" value="Drf_FH3"/>
    <property type="match status" value="1"/>
</dbReference>
<dbReference type="InterPro" id="IPR011989">
    <property type="entry name" value="ARM-like"/>
</dbReference>
<evidence type="ECO:0000313" key="5">
    <source>
        <dbReference type="EMBL" id="KAJ6247738.1"/>
    </source>
</evidence>
<feature type="region of interest" description="Disordered" evidence="2">
    <location>
        <begin position="1404"/>
        <end position="1423"/>
    </location>
</feature>
<dbReference type="Gene3D" id="1.20.58.2220">
    <property type="entry name" value="Formin, FH2 domain"/>
    <property type="match status" value="1"/>
</dbReference>
<feature type="region of interest" description="Disordered" evidence="2">
    <location>
        <begin position="1310"/>
        <end position="1349"/>
    </location>
</feature>
<name>A0ABQ8YT08_9EUKA</name>
<evidence type="ECO:0000313" key="6">
    <source>
        <dbReference type="Proteomes" id="UP001150062"/>
    </source>
</evidence>
<feature type="coiled-coil region" evidence="1">
    <location>
        <begin position="1248"/>
        <end position="1293"/>
    </location>
</feature>
<feature type="coiled-coil region" evidence="1">
    <location>
        <begin position="772"/>
        <end position="817"/>
    </location>
</feature>
<dbReference type="SMART" id="SM01140">
    <property type="entry name" value="Drf_GBD"/>
    <property type="match status" value="1"/>
</dbReference>
<dbReference type="SUPFAM" id="SSF48371">
    <property type="entry name" value="ARM repeat"/>
    <property type="match status" value="1"/>
</dbReference>
<dbReference type="PROSITE" id="PS51232">
    <property type="entry name" value="GBD_FH3"/>
    <property type="match status" value="1"/>
</dbReference>
<dbReference type="InterPro" id="IPR015425">
    <property type="entry name" value="FH2_Formin"/>
</dbReference>
<dbReference type="SMART" id="SM00498">
    <property type="entry name" value="FH2"/>
    <property type="match status" value="1"/>
</dbReference>
<feature type="coiled-coil region" evidence="1">
    <location>
        <begin position="1078"/>
        <end position="1215"/>
    </location>
</feature>
<gene>
    <name evidence="5" type="ORF">M0813_18372</name>
</gene>
<feature type="domain" description="GBD/FH3" evidence="3">
    <location>
        <begin position="26"/>
        <end position="396"/>
    </location>
</feature>
<feature type="compositionally biased region" description="Acidic residues" evidence="2">
    <location>
        <begin position="1318"/>
        <end position="1337"/>
    </location>
</feature>